<evidence type="ECO:0000313" key="2">
    <source>
        <dbReference type="EMBL" id="KAK2969222.1"/>
    </source>
</evidence>
<keyword evidence="3" id="KW-1185">Reference proteome</keyword>
<name>A0AA88QIW9_9ASTE</name>
<comment type="caution">
    <text evidence="2">The sequence shown here is derived from an EMBL/GenBank/DDBJ whole genome shotgun (WGS) entry which is preliminary data.</text>
</comment>
<dbReference type="EMBL" id="JAVXUO010002835">
    <property type="protein sequence ID" value="KAK2969222.1"/>
    <property type="molecule type" value="Genomic_DNA"/>
</dbReference>
<sequence length="220" mass="24314">MRGQRLSAGTFGNASSGDIAHSAGSRRARSEIKLILQPPSLDHRIQFQHINIKKDSRLEGLINMTDLTINLVAICTPTNYNMRPLDTIYSNFGAENGLEFTVVRPFNWIGLTLRMHFIPGIDGPRNGVPRVLACFTDGLLPSGPLKLVDGLMGIYSMFGNHNNEVIVRQLVKMMTQVYTKVSAEAALEEEVPTTDVSSKEFYGGGNDNSDKRIPDMTMID</sequence>
<dbReference type="InterPro" id="IPR050177">
    <property type="entry name" value="Lipid_A_modif_metabolic_enz"/>
</dbReference>
<dbReference type="AlphaFoldDB" id="A0AA88QIW9"/>
<proteinExistence type="predicted"/>
<feature type="region of interest" description="Disordered" evidence="1">
    <location>
        <begin position="196"/>
        <end position="220"/>
    </location>
</feature>
<reference evidence="2" key="1">
    <citation type="submission" date="2022-12" db="EMBL/GenBank/DDBJ databases">
        <title>Draft genome assemblies for two species of Escallonia (Escalloniales).</title>
        <authorList>
            <person name="Chanderbali A."/>
            <person name="Dervinis C."/>
            <person name="Anghel I."/>
            <person name="Soltis D."/>
            <person name="Soltis P."/>
            <person name="Zapata F."/>
        </authorList>
    </citation>
    <scope>NUCLEOTIDE SEQUENCE</scope>
    <source>
        <strain evidence="2">UCBG92.1500</strain>
        <tissue evidence="2">Leaf</tissue>
    </source>
</reference>
<feature type="region of interest" description="Disordered" evidence="1">
    <location>
        <begin position="1"/>
        <end position="25"/>
    </location>
</feature>
<accession>A0AA88QIW9</accession>
<dbReference type="Proteomes" id="UP001187471">
    <property type="component" value="Unassembled WGS sequence"/>
</dbReference>
<evidence type="ECO:0000313" key="3">
    <source>
        <dbReference type="Proteomes" id="UP001187471"/>
    </source>
</evidence>
<gene>
    <name evidence="2" type="ORF">RJ640_020372</name>
</gene>
<organism evidence="2 3">
    <name type="scientific">Escallonia rubra</name>
    <dbReference type="NCBI Taxonomy" id="112253"/>
    <lineage>
        <taxon>Eukaryota</taxon>
        <taxon>Viridiplantae</taxon>
        <taxon>Streptophyta</taxon>
        <taxon>Embryophyta</taxon>
        <taxon>Tracheophyta</taxon>
        <taxon>Spermatophyta</taxon>
        <taxon>Magnoliopsida</taxon>
        <taxon>eudicotyledons</taxon>
        <taxon>Gunneridae</taxon>
        <taxon>Pentapetalae</taxon>
        <taxon>asterids</taxon>
        <taxon>campanulids</taxon>
        <taxon>Escalloniales</taxon>
        <taxon>Escalloniaceae</taxon>
        <taxon>Escallonia</taxon>
    </lineage>
</organism>
<dbReference type="Gene3D" id="3.90.25.10">
    <property type="entry name" value="UDP-galactose 4-epimerase, domain 1"/>
    <property type="match status" value="1"/>
</dbReference>
<protein>
    <submittedName>
        <fullName evidence="2">Uncharacterized protein</fullName>
    </submittedName>
</protein>
<dbReference type="PANTHER" id="PTHR43245">
    <property type="entry name" value="BIFUNCTIONAL POLYMYXIN RESISTANCE PROTEIN ARNA"/>
    <property type="match status" value="1"/>
</dbReference>
<evidence type="ECO:0000256" key="1">
    <source>
        <dbReference type="SAM" id="MobiDB-lite"/>
    </source>
</evidence>
<dbReference type="PANTHER" id="PTHR43245:SF13">
    <property type="entry name" value="UDP-D-APIOSE_UDP-D-XYLOSE SYNTHASE 2"/>
    <property type="match status" value="1"/>
</dbReference>